<accession>A0A2K4ZA64</accession>
<protein>
    <submittedName>
        <fullName evidence="2">Uncharacterized protein</fullName>
    </submittedName>
</protein>
<feature type="transmembrane region" description="Helical" evidence="1">
    <location>
        <begin position="28"/>
        <end position="52"/>
    </location>
</feature>
<keyword evidence="3" id="KW-1185">Reference proteome</keyword>
<evidence type="ECO:0000256" key="1">
    <source>
        <dbReference type="SAM" id="Phobius"/>
    </source>
</evidence>
<dbReference type="OrthoDB" id="9778037at2"/>
<sequence length="387" mass="44288">MKIRRLIFLALWILSLAAITNFGGAVSYGFFFGMTMIPVISLIYIACVYFRFKIYQEIGSRSMVCGQPESYFFVLQNEDCFAFTSVSVRLFSDFSNVEELPGDTEYELLPGDRLPFETRIVCKYRGEYEVGVKEVIVTDFLRLFRVCYANPSTIKALVNPKVVQLPELKSVEDFQALLQKETFAGMEPDVNVRDYVEGDPPNRIHWKTTAREGKLKTRTRIGEERQGIGIFCDMTRYDTDRKVYLPLENKMLETLLALGFFFAGKEIPFSVYYGQTVTMREQVKGIRDFDAFYQAISGVSFGEKEDIHALLEEVVSGGELWSCRAVFFILHRLDDRIMEAAERLNGVGMVTVIYVVADENQEAYLRQSNERRQIVVIPIEAGLEGVL</sequence>
<dbReference type="EMBL" id="OFSM01000001">
    <property type="protein sequence ID" value="SOY27345.1"/>
    <property type="molecule type" value="Genomic_DNA"/>
</dbReference>
<evidence type="ECO:0000313" key="2">
    <source>
        <dbReference type="EMBL" id="SOY27345.1"/>
    </source>
</evidence>
<gene>
    <name evidence="2" type="ORF">AMURIS_00049</name>
</gene>
<keyword evidence="1" id="KW-1133">Transmembrane helix</keyword>
<proteinExistence type="predicted"/>
<organism evidence="2 3">
    <name type="scientific">Acetatifactor muris</name>
    <dbReference type="NCBI Taxonomy" id="879566"/>
    <lineage>
        <taxon>Bacteria</taxon>
        <taxon>Bacillati</taxon>
        <taxon>Bacillota</taxon>
        <taxon>Clostridia</taxon>
        <taxon>Lachnospirales</taxon>
        <taxon>Lachnospiraceae</taxon>
        <taxon>Acetatifactor</taxon>
    </lineage>
</organism>
<dbReference type="AlphaFoldDB" id="A0A2K4ZA64"/>
<evidence type="ECO:0000313" key="3">
    <source>
        <dbReference type="Proteomes" id="UP000236311"/>
    </source>
</evidence>
<keyword evidence="1" id="KW-0472">Membrane</keyword>
<dbReference type="Proteomes" id="UP000236311">
    <property type="component" value="Unassembled WGS sequence"/>
</dbReference>
<name>A0A2K4ZA64_9FIRM</name>
<dbReference type="RefSeq" id="WP_103237487.1">
    <property type="nucleotide sequence ID" value="NZ_JANJZD010000008.1"/>
</dbReference>
<reference evidence="2 3" key="1">
    <citation type="submission" date="2018-01" db="EMBL/GenBank/DDBJ databases">
        <authorList>
            <person name="Gaut B.S."/>
            <person name="Morton B.R."/>
            <person name="Clegg M.T."/>
            <person name="Duvall M.R."/>
        </authorList>
    </citation>
    <scope>NUCLEOTIDE SEQUENCE [LARGE SCALE GENOMIC DNA]</scope>
    <source>
        <strain evidence="2">GP69</strain>
    </source>
</reference>
<keyword evidence="1" id="KW-0812">Transmembrane</keyword>
<dbReference type="PANTHER" id="PTHR34351">
    <property type="entry name" value="SLR1927 PROTEIN-RELATED"/>
    <property type="match status" value="1"/>
</dbReference>